<accession>A0ABT9ZWE6</accession>
<dbReference type="PANTHER" id="PTHR32309">
    <property type="entry name" value="TYROSINE-PROTEIN KINASE"/>
    <property type="match status" value="1"/>
</dbReference>
<dbReference type="NCBIfam" id="TIGR01007">
    <property type="entry name" value="eps_fam"/>
    <property type="match status" value="1"/>
</dbReference>
<dbReference type="Gene3D" id="3.40.50.300">
    <property type="entry name" value="P-loop containing nucleotide triphosphate hydrolases"/>
    <property type="match status" value="1"/>
</dbReference>
<evidence type="ECO:0000256" key="5">
    <source>
        <dbReference type="ARBA" id="ARBA00022777"/>
    </source>
</evidence>
<dbReference type="InterPro" id="IPR050445">
    <property type="entry name" value="Bact_polysacc_biosynth/exp"/>
</dbReference>
<gene>
    <name evidence="10" type="ORF">J2S74_001834</name>
</gene>
<dbReference type="CDD" id="cd05387">
    <property type="entry name" value="BY-kinase"/>
    <property type="match status" value="1"/>
</dbReference>
<evidence type="ECO:0000313" key="11">
    <source>
        <dbReference type="Proteomes" id="UP001230005"/>
    </source>
</evidence>
<protein>
    <recommendedName>
        <fullName evidence="2">non-specific protein-tyrosine kinase</fullName>
        <ecNumber evidence="2">2.7.10.2</ecNumber>
    </recommendedName>
</protein>
<proteinExistence type="inferred from homology"/>
<dbReference type="Pfam" id="PF13614">
    <property type="entry name" value="AAA_31"/>
    <property type="match status" value="1"/>
</dbReference>
<evidence type="ECO:0000259" key="9">
    <source>
        <dbReference type="Pfam" id="PF13614"/>
    </source>
</evidence>
<comment type="caution">
    <text evidence="10">The sequence shown here is derived from an EMBL/GenBank/DDBJ whole genome shotgun (WGS) entry which is preliminary data.</text>
</comment>
<comment type="catalytic activity">
    <reaction evidence="8">
        <text>L-tyrosyl-[protein] + ATP = O-phospho-L-tyrosyl-[protein] + ADP + H(+)</text>
        <dbReference type="Rhea" id="RHEA:10596"/>
        <dbReference type="Rhea" id="RHEA-COMP:10136"/>
        <dbReference type="Rhea" id="RHEA-COMP:20101"/>
        <dbReference type="ChEBI" id="CHEBI:15378"/>
        <dbReference type="ChEBI" id="CHEBI:30616"/>
        <dbReference type="ChEBI" id="CHEBI:46858"/>
        <dbReference type="ChEBI" id="CHEBI:61978"/>
        <dbReference type="ChEBI" id="CHEBI:456216"/>
        <dbReference type="EC" id="2.7.10.2"/>
    </reaction>
</comment>
<evidence type="ECO:0000256" key="1">
    <source>
        <dbReference type="ARBA" id="ARBA00007316"/>
    </source>
</evidence>
<feature type="domain" description="AAA" evidence="9">
    <location>
        <begin position="48"/>
        <end position="190"/>
    </location>
</feature>
<evidence type="ECO:0000256" key="3">
    <source>
        <dbReference type="ARBA" id="ARBA00022679"/>
    </source>
</evidence>
<evidence type="ECO:0000256" key="6">
    <source>
        <dbReference type="ARBA" id="ARBA00022840"/>
    </source>
</evidence>
<keyword evidence="5" id="KW-0418">Kinase</keyword>
<evidence type="ECO:0000256" key="8">
    <source>
        <dbReference type="ARBA" id="ARBA00051245"/>
    </source>
</evidence>
<evidence type="ECO:0000256" key="2">
    <source>
        <dbReference type="ARBA" id="ARBA00011903"/>
    </source>
</evidence>
<dbReference type="InterPro" id="IPR025669">
    <property type="entry name" value="AAA_dom"/>
</dbReference>
<evidence type="ECO:0000256" key="7">
    <source>
        <dbReference type="ARBA" id="ARBA00023137"/>
    </source>
</evidence>
<name>A0ABT9ZWE6_9BACI</name>
<organism evidence="10 11">
    <name type="scientific">Evansella vedderi</name>
    <dbReference type="NCBI Taxonomy" id="38282"/>
    <lineage>
        <taxon>Bacteria</taxon>
        <taxon>Bacillati</taxon>
        <taxon>Bacillota</taxon>
        <taxon>Bacilli</taxon>
        <taxon>Bacillales</taxon>
        <taxon>Bacillaceae</taxon>
        <taxon>Evansella</taxon>
    </lineage>
</organism>
<dbReference type="PANTHER" id="PTHR32309:SF13">
    <property type="entry name" value="FERRIC ENTEROBACTIN TRANSPORT PROTEIN FEPE"/>
    <property type="match status" value="1"/>
</dbReference>
<keyword evidence="6" id="KW-0067">ATP-binding</keyword>
<evidence type="ECO:0000313" key="10">
    <source>
        <dbReference type="EMBL" id="MDQ0254455.1"/>
    </source>
</evidence>
<keyword evidence="7" id="KW-0829">Tyrosine-protein kinase</keyword>
<dbReference type="EMBL" id="JAUSUG010000006">
    <property type="protein sequence ID" value="MDQ0254455.1"/>
    <property type="molecule type" value="Genomic_DNA"/>
</dbReference>
<keyword evidence="3" id="KW-0808">Transferase</keyword>
<dbReference type="EC" id="2.7.10.2" evidence="2"/>
<keyword evidence="11" id="KW-1185">Reference proteome</keyword>
<dbReference type="InterPro" id="IPR027417">
    <property type="entry name" value="P-loop_NTPase"/>
</dbReference>
<dbReference type="SUPFAM" id="SSF52540">
    <property type="entry name" value="P-loop containing nucleoside triphosphate hydrolases"/>
    <property type="match status" value="1"/>
</dbReference>
<evidence type="ECO:0000256" key="4">
    <source>
        <dbReference type="ARBA" id="ARBA00022741"/>
    </source>
</evidence>
<sequence>MRRNKRKSQLSDKQRSLITYFDPKSPISEQFRTLRTNIQFASVDKTLRTIMVTSSAPGEGKSTTLANLGIVLAQQQKRVLIIDGDMRKPTVHFTFQLPNTSGLTNVITKQQSFEDAVYETSVPFLEVLTSGPVPPNPSELLGSRAMGEFIKEMEKIYDYILFDAPPVALVTDPQILSKHCDGVILVVRSGKTEEDIAKRAVESLKKVNANIIGAVLNDKKLEETSYYYYYGEK</sequence>
<keyword evidence="4" id="KW-0547">Nucleotide-binding</keyword>
<dbReference type="InterPro" id="IPR005702">
    <property type="entry name" value="Wzc-like_C"/>
</dbReference>
<reference evidence="10 11" key="1">
    <citation type="submission" date="2023-07" db="EMBL/GenBank/DDBJ databases">
        <title>Genomic Encyclopedia of Type Strains, Phase IV (KMG-IV): sequencing the most valuable type-strain genomes for metagenomic binning, comparative biology and taxonomic classification.</title>
        <authorList>
            <person name="Goeker M."/>
        </authorList>
    </citation>
    <scope>NUCLEOTIDE SEQUENCE [LARGE SCALE GENOMIC DNA]</scope>
    <source>
        <strain evidence="10 11">DSM 9768</strain>
    </source>
</reference>
<comment type="similarity">
    <text evidence="1">Belongs to the CpsD/CapB family.</text>
</comment>
<dbReference type="Proteomes" id="UP001230005">
    <property type="component" value="Unassembled WGS sequence"/>
</dbReference>